<evidence type="ECO:0000256" key="1">
    <source>
        <dbReference type="SAM" id="MobiDB-lite"/>
    </source>
</evidence>
<proteinExistence type="predicted"/>
<name>A0A9E8G5C4_9VIRU</name>
<sequence>MSGFIGDKNPSKLGGGIPGATNNQVNLCQSGRKLKNLEVQDRFRLRRAFGNSAINNMYNNTSTLYASSQGKAATTPFRAAFNAGDPAGTVNETTNPVYGRAPNQVTSSSLGRLNMLSLGDGPRQGGQAAWSGNVKYVYDSSDYITYRKLRAKNQTYNDKNLAGRNASTVFTVLNRVRS</sequence>
<organism evidence="2">
    <name type="scientific">Nucleocytoviricota sp</name>
    <dbReference type="NCBI Taxonomy" id="2809609"/>
    <lineage>
        <taxon>Viruses</taxon>
        <taxon>Varidnaviria</taxon>
        <taxon>Bamfordvirae</taxon>
        <taxon>Nucleocytoviricota</taxon>
    </lineage>
</organism>
<feature type="region of interest" description="Disordered" evidence="1">
    <location>
        <begin position="1"/>
        <end position="22"/>
    </location>
</feature>
<accession>A0A9E8G5C4</accession>
<reference evidence="2" key="1">
    <citation type="submission" date="2022-11" db="EMBL/GenBank/DDBJ databases">
        <title>Genomics discovery of giant fungal viruses from subsurface oceanic crustal fluids.</title>
        <authorList>
            <person name="Bhattacharjee A.S."/>
            <person name="Schulz F."/>
            <person name="Woyke T."/>
            <person name="Orcutt B.N."/>
            <person name="Matinez Martinez J."/>
        </authorList>
    </citation>
    <scope>NUCLEOTIDE SEQUENCE</scope>
    <source>
        <strain evidence="2">VSAG8.JdFR</strain>
    </source>
</reference>
<protein>
    <submittedName>
        <fullName evidence="2">Uncharacterized protein</fullName>
    </submittedName>
</protein>
<evidence type="ECO:0000313" key="2">
    <source>
        <dbReference type="EMBL" id="UZT29347.1"/>
    </source>
</evidence>
<dbReference type="EMBL" id="OP765584">
    <property type="protein sequence ID" value="UZT29347.1"/>
    <property type="molecule type" value="Genomic_DNA"/>
</dbReference>